<reference evidence="2" key="1">
    <citation type="journal article" date="2014" name="Int. J. Syst. Evol. Microbiol.">
        <title>Complete genome sequence of Corynebacterium casei LMG S-19264T (=DSM 44701T), isolated from a smear-ripened cheese.</title>
        <authorList>
            <consortium name="US DOE Joint Genome Institute (JGI-PGF)"/>
            <person name="Walter F."/>
            <person name="Albersmeier A."/>
            <person name="Kalinowski J."/>
            <person name="Ruckert C."/>
        </authorList>
    </citation>
    <scope>NUCLEOTIDE SEQUENCE</scope>
    <source>
        <strain evidence="2">VKM B-1606</strain>
    </source>
</reference>
<evidence type="ECO:0000313" key="3">
    <source>
        <dbReference type="EMBL" id="MBM7853314.1"/>
    </source>
</evidence>
<proteinExistence type="predicted"/>
<dbReference type="EMBL" id="BSFF01000010">
    <property type="protein sequence ID" value="GLK57470.1"/>
    <property type="molecule type" value="Genomic_DNA"/>
</dbReference>
<accession>A0A9W6IY61</accession>
<dbReference type="Proteomes" id="UP001143400">
    <property type="component" value="Unassembled WGS sequence"/>
</dbReference>
<gene>
    <name evidence="2" type="ORF">GCM10008170_34900</name>
    <name evidence="3" type="ORF">JOD31_003565</name>
</gene>
<protein>
    <submittedName>
        <fullName evidence="3">Dihydrofolate reductase</fullName>
    </submittedName>
</protein>
<dbReference type="AlphaFoldDB" id="A0A9W6IY61"/>
<evidence type="ECO:0000259" key="1">
    <source>
        <dbReference type="Pfam" id="PF01872"/>
    </source>
</evidence>
<comment type="caution">
    <text evidence="2">The sequence shown here is derived from an EMBL/GenBank/DDBJ whole genome shotgun (WGS) entry which is preliminary data.</text>
</comment>
<dbReference type="EMBL" id="JAFBCY010000004">
    <property type="protein sequence ID" value="MBM7853314.1"/>
    <property type="molecule type" value="Genomic_DNA"/>
</dbReference>
<reference evidence="3 4" key="2">
    <citation type="submission" date="2021-01" db="EMBL/GenBank/DDBJ databases">
        <title>Genomic Encyclopedia of Type Strains, Phase IV (KMG-IV): sequencing the most valuable type-strain genomes for metagenomic binning, comparative biology and taxonomic classification.</title>
        <authorList>
            <person name="Goeker M."/>
        </authorList>
    </citation>
    <scope>NUCLEOTIDE SEQUENCE [LARGE SCALE GENOMIC DNA]</scope>
    <source>
        <strain evidence="3 4">DSM 6130</strain>
    </source>
</reference>
<keyword evidence="4" id="KW-1185">Reference proteome</keyword>
<dbReference type="SUPFAM" id="SSF53597">
    <property type="entry name" value="Dihydrofolate reductase-like"/>
    <property type="match status" value="1"/>
</dbReference>
<dbReference type="Pfam" id="PF01872">
    <property type="entry name" value="RibD_C"/>
    <property type="match status" value="1"/>
</dbReference>
<feature type="domain" description="Bacterial bifunctional deaminase-reductase C-terminal" evidence="1">
    <location>
        <begin position="2"/>
        <end position="175"/>
    </location>
</feature>
<dbReference type="InterPro" id="IPR024072">
    <property type="entry name" value="DHFR-like_dom_sf"/>
</dbReference>
<sequence length="185" mass="19417">MPHIIYYAATSLDGRLAGPGDALAFLEALADPESYGDDAFEPFFDTVDAIVMGAKTFAVLQAAILADEADGWPYGDRRTIVMTRKDRIAPMAGAEVEAFAGTPRELAEALDAAGSGRVWLAGGGRLAGAFFDDDLVDEIVLTLVPTILGEGPALAEGSGIPLRDFGLKGATQGANSVALRYVRLR</sequence>
<dbReference type="PANTHER" id="PTHR38011:SF11">
    <property type="entry name" value="2,5-DIAMINO-6-RIBOSYLAMINO-4(3H)-PYRIMIDINONE 5'-PHOSPHATE REDUCTASE"/>
    <property type="match status" value="1"/>
</dbReference>
<evidence type="ECO:0000313" key="2">
    <source>
        <dbReference type="EMBL" id="GLK57470.1"/>
    </source>
</evidence>
<evidence type="ECO:0000313" key="5">
    <source>
        <dbReference type="Proteomes" id="UP001143400"/>
    </source>
</evidence>
<dbReference type="InterPro" id="IPR050765">
    <property type="entry name" value="Riboflavin_Biosynth_HTPR"/>
</dbReference>
<evidence type="ECO:0000313" key="4">
    <source>
        <dbReference type="Proteomes" id="UP000758856"/>
    </source>
</evidence>
<dbReference type="InterPro" id="IPR002734">
    <property type="entry name" value="RibDG_C"/>
</dbReference>
<name>A0A9W6IY61_9HYPH</name>
<dbReference type="RefSeq" id="WP_204951758.1">
    <property type="nucleotide sequence ID" value="NZ_BSFF01000010.1"/>
</dbReference>
<dbReference type="Gene3D" id="3.40.430.10">
    <property type="entry name" value="Dihydrofolate Reductase, subunit A"/>
    <property type="match status" value="1"/>
</dbReference>
<dbReference type="PANTHER" id="PTHR38011">
    <property type="entry name" value="DIHYDROFOLATE REDUCTASE FAMILY PROTEIN (AFU_ORTHOLOGUE AFUA_8G06820)"/>
    <property type="match status" value="1"/>
</dbReference>
<dbReference type="GO" id="GO:0008703">
    <property type="term" value="F:5-amino-6-(5-phosphoribosylamino)uracil reductase activity"/>
    <property type="evidence" value="ECO:0007669"/>
    <property type="project" value="InterPro"/>
</dbReference>
<organism evidence="2 5">
    <name type="scientific">Methylopila capsulata</name>
    <dbReference type="NCBI Taxonomy" id="61654"/>
    <lineage>
        <taxon>Bacteria</taxon>
        <taxon>Pseudomonadati</taxon>
        <taxon>Pseudomonadota</taxon>
        <taxon>Alphaproteobacteria</taxon>
        <taxon>Hyphomicrobiales</taxon>
        <taxon>Methylopilaceae</taxon>
        <taxon>Methylopila</taxon>
    </lineage>
</organism>
<dbReference type="Proteomes" id="UP000758856">
    <property type="component" value="Unassembled WGS sequence"/>
</dbReference>
<dbReference type="GO" id="GO:0009231">
    <property type="term" value="P:riboflavin biosynthetic process"/>
    <property type="evidence" value="ECO:0007669"/>
    <property type="project" value="InterPro"/>
</dbReference>
<reference evidence="2" key="3">
    <citation type="submission" date="2023-01" db="EMBL/GenBank/DDBJ databases">
        <authorList>
            <person name="Sun Q."/>
            <person name="Evtushenko L."/>
        </authorList>
    </citation>
    <scope>NUCLEOTIDE SEQUENCE</scope>
    <source>
        <strain evidence="2">VKM B-1606</strain>
    </source>
</reference>